<gene>
    <name evidence="3" type="primary">otsB</name>
    <name evidence="3" type="ORF">ACFPYI_08255</name>
</gene>
<comment type="caution">
    <text evidence="3">The sequence shown here is derived from an EMBL/GenBank/DDBJ whole genome shotgun (WGS) entry which is preliminary data.</text>
</comment>
<sequence>MSEGNATTPTDDETNGADTDAIREAFETELATHERLVLCLDFDGTLAPIVQNPDDAAIRAGNRESIRALRDHPAVTVAVVSGRALDDVRGRVGVDGIGYVGNAGLERVDGDGIIVHPDAKRTEERLERVREALVDRLGWASGVSVEDKRWSLAVHTRDVPDDHQDRVAETVGRIADRVGDLHVSRGHEVLEVGPDTDANKGAAVAALADSEAAASDGEPVASSDALVVYVGDDQSDQSALRTAAERGIAVYVGEDGPDDAHHVASPEAVSDLLDWLATEGVDRLAAD</sequence>
<evidence type="ECO:0000256" key="2">
    <source>
        <dbReference type="RuleBase" id="RU361117"/>
    </source>
</evidence>
<dbReference type="AlphaFoldDB" id="A0ABD5RL24"/>
<dbReference type="InterPro" id="IPR023214">
    <property type="entry name" value="HAD_sf"/>
</dbReference>
<comment type="cofactor">
    <cofactor evidence="2">
        <name>Mg(2+)</name>
        <dbReference type="ChEBI" id="CHEBI:18420"/>
    </cofactor>
</comment>
<accession>A0ABD5RL24</accession>
<dbReference type="GO" id="GO:0004805">
    <property type="term" value="F:trehalose-phosphatase activity"/>
    <property type="evidence" value="ECO:0007669"/>
    <property type="project" value="UniProtKB-EC"/>
</dbReference>
<dbReference type="InterPro" id="IPR003337">
    <property type="entry name" value="Trehalose_PPase"/>
</dbReference>
<dbReference type="GO" id="GO:0046872">
    <property type="term" value="F:metal ion binding"/>
    <property type="evidence" value="ECO:0007669"/>
    <property type="project" value="UniProtKB-KW"/>
</dbReference>
<comment type="function">
    <text evidence="2">Removes the phosphate from trehalose 6-phosphate to produce free trehalose.</text>
</comment>
<organism evidence="3 4">
    <name type="scientific">Halomarina salina</name>
    <dbReference type="NCBI Taxonomy" id="1872699"/>
    <lineage>
        <taxon>Archaea</taxon>
        <taxon>Methanobacteriati</taxon>
        <taxon>Methanobacteriota</taxon>
        <taxon>Stenosarchaea group</taxon>
        <taxon>Halobacteria</taxon>
        <taxon>Halobacteriales</taxon>
        <taxon>Natronomonadaceae</taxon>
        <taxon>Halomarina</taxon>
    </lineage>
</organism>
<name>A0ABD5RL24_9EURY</name>
<dbReference type="PANTHER" id="PTHR43768:SF3">
    <property type="entry name" value="TREHALOSE 6-PHOSPHATE PHOSPHATASE"/>
    <property type="match status" value="1"/>
</dbReference>
<dbReference type="EC" id="3.1.3.12" evidence="2"/>
<keyword evidence="4" id="KW-1185">Reference proteome</keyword>
<dbReference type="SUPFAM" id="SSF56784">
    <property type="entry name" value="HAD-like"/>
    <property type="match status" value="1"/>
</dbReference>
<dbReference type="EMBL" id="JBHSQH010000001">
    <property type="protein sequence ID" value="MFC5971317.1"/>
    <property type="molecule type" value="Genomic_DNA"/>
</dbReference>
<evidence type="ECO:0000256" key="1">
    <source>
        <dbReference type="ARBA" id="ARBA00022801"/>
    </source>
</evidence>
<comment type="pathway">
    <text evidence="2">Glycan biosynthesis; trehalose biosynthesis.</text>
</comment>
<dbReference type="Gene3D" id="3.40.50.1000">
    <property type="entry name" value="HAD superfamily/HAD-like"/>
    <property type="match status" value="1"/>
</dbReference>
<dbReference type="NCBIfam" id="TIGR00685">
    <property type="entry name" value="T6PP"/>
    <property type="match status" value="1"/>
</dbReference>
<comment type="catalytic activity">
    <reaction evidence="2">
        <text>alpha,alpha-trehalose 6-phosphate + H2O = alpha,alpha-trehalose + phosphate</text>
        <dbReference type="Rhea" id="RHEA:23420"/>
        <dbReference type="ChEBI" id="CHEBI:15377"/>
        <dbReference type="ChEBI" id="CHEBI:16551"/>
        <dbReference type="ChEBI" id="CHEBI:43474"/>
        <dbReference type="ChEBI" id="CHEBI:58429"/>
        <dbReference type="EC" id="3.1.3.12"/>
    </reaction>
</comment>
<proteinExistence type="inferred from homology"/>
<dbReference type="InterPro" id="IPR036412">
    <property type="entry name" value="HAD-like_sf"/>
</dbReference>
<dbReference type="PANTHER" id="PTHR43768">
    <property type="entry name" value="TREHALOSE 6-PHOSPHATE PHOSPHATASE"/>
    <property type="match status" value="1"/>
</dbReference>
<dbReference type="RefSeq" id="WP_247414221.1">
    <property type="nucleotide sequence ID" value="NZ_JALLGW010000001.1"/>
</dbReference>
<protein>
    <recommendedName>
        <fullName evidence="2">Trehalose 6-phosphate phosphatase</fullName>
        <ecNumber evidence="2">3.1.3.12</ecNumber>
    </recommendedName>
</protein>
<dbReference type="Pfam" id="PF02358">
    <property type="entry name" value="Trehalose_PPase"/>
    <property type="match status" value="1"/>
</dbReference>
<dbReference type="Proteomes" id="UP001596099">
    <property type="component" value="Unassembled WGS sequence"/>
</dbReference>
<keyword evidence="2" id="KW-0479">Metal-binding</keyword>
<evidence type="ECO:0000313" key="4">
    <source>
        <dbReference type="Proteomes" id="UP001596099"/>
    </source>
</evidence>
<reference evidence="3 4" key="1">
    <citation type="journal article" date="2019" name="Int. J. Syst. Evol. Microbiol.">
        <title>The Global Catalogue of Microorganisms (GCM) 10K type strain sequencing project: providing services to taxonomists for standard genome sequencing and annotation.</title>
        <authorList>
            <consortium name="The Broad Institute Genomics Platform"/>
            <consortium name="The Broad Institute Genome Sequencing Center for Infectious Disease"/>
            <person name="Wu L."/>
            <person name="Ma J."/>
        </authorList>
    </citation>
    <scope>NUCLEOTIDE SEQUENCE [LARGE SCALE GENOMIC DNA]</scope>
    <source>
        <strain evidence="3 4">CGMCC 1.12543</strain>
    </source>
</reference>
<dbReference type="Gene3D" id="3.30.70.1020">
    <property type="entry name" value="Trehalose-6-phosphate phosphatase related protein, domain 2"/>
    <property type="match status" value="1"/>
</dbReference>
<comment type="similarity">
    <text evidence="2">Belongs to the trehalose phosphatase family.</text>
</comment>
<evidence type="ECO:0000313" key="3">
    <source>
        <dbReference type="EMBL" id="MFC5971317.1"/>
    </source>
</evidence>
<keyword evidence="1 2" id="KW-0378">Hydrolase</keyword>
<keyword evidence="2" id="KW-0460">Magnesium</keyword>
<dbReference type="InterPro" id="IPR044651">
    <property type="entry name" value="OTSB-like"/>
</dbReference>